<name>A0ABS9RA64_9FIRM</name>
<feature type="transmembrane region" description="Helical" evidence="7">
    <location>
        <begin position="182"/>
        <end position="215"/>
    </location>
</feature>
<feature type="transmembrane region" description="Helical" evidence="7">
    <location>
        <begin position="126"/>
        <end position="144"/>
    </location>
</feature>
<protein>
    <submittedName>
        <fullName evidence="10">Prepilin peptidase</fullName>
    </submittedName>
</protein>
<feature type="transmembrane region" description="Helical" evidence="7">
    <location>
        <begin position="50"/>
        <end position="68"/>
    </location>
</feature>
<feature type="transmembrane region" description="Helical" evidence="7">
    <location>
        <begin position="227"/>
        <end position="250"/>
    </location>
</feature>
<keyword evidence="4 7" id="KW-0812">Transmembrane</keyword>
<keyword evidence="3" id="KW-1003">Cell membrane</keyword>
<evidence type="ECO:0000256" key="2">
    <source>
        <dbReference type="ARBA" id="ARBA00005801"/>
    </source>
</evidence>
<evidence type="ECO:0000256" key="7">
    <source>
        <dbReference type="SAM" id="Phobius"/>
    </source>
</evidence>
<dbReference type="PANTHER" id="PTHR30487">
    <property type="entry name" value="TYPE 4 PREPILIN-LIKE PROTEINS LEADER PEPTIDE-PROCESSING ENZYME"/>
    <property type="match status" value="1"/>
</dbReference>
<evidence type="ECO:0000256" key="5">
    <source>
        <dbReference type="ARBA" id="ARBA00022989"/>
    </source>
</evidence>
<comment type="subcellular location">
    <subcellularLocation>
        <location evidence="1">Cell membrane</location>
        <topology evidence="1">Multi-pass membrane protein</topology>
    </subcellularLocation>
</comment>
<feature type="domain" description="Prepilin peptidase A24 N-terminal" evidence="9">
    <location>
        <begin position="15"/>
        <end position="96"/>
    </location>
</feature>
<reference evidence="10 11" key="1">
    <citation type="submission" date="2022-02" db="EMBL/GenBank/DDBJ databases">
        <title>Genome of Erysipelotrichaceae sp. nov. NSJ-176 isolated from human feces.</title>
        <authorList>
            <person name="Abdugheni R."/>
        </authorList>
    </citation>
    <scope>NUCLEOTIDE SEQUENCE [LARGE SCALE GENOMIC DNA]</scope>
    <source>
        <strain evidence="10 11">NSJ-176</strain>
    </source>
</reference>
<gene>
    <name evidence="10" type="ORF">LQE99_13040</name>
</gene>
<evidence type="ECO:0000256" key="4">
    <source>
        <dbReference type="ARBA" id="ARBA00022692"/>
    </source>
</evidence>
<evidence type="ECO:0000313" key="10">
    <source>
        <dbReference type="EMBL" id="MCH4286048.1"/>
    </source>
</evidence>
<comment type="caution">
    <text evidence="10">The sequence shown here is derived from an EMBL/GenBank/DDBJ whole genome shotgun (WGS) entry which is preliminary data.</text>
</comment>
<feature type="domain" description="Prepilin type IV endopeptidase peptidase" evidence="8">
    <location>
        <begin position="108"/>
        <end position="211"/>
    </location>
</feature>
<evidence type="ECO:0000256" key="1">
    <source>
        <dbReference type="ARBA" id="ARBA00004651"/>
    </source>
</evidence>
<dbReference type="RefSeq" id="WP_117453606.1">
    <property type="nucleotide sequence ID" value="NZ_JAKVPQ010000010.1"/>
</dbReference>
<evidence type="ECO:0000256" key="3">
    <source>
        <dbReference type="ARBA" id="ARBA00022475"/>
    </source>
</evidence>
<keyword evidence="6 7" id="KW-0472">Membrane</keyword>
<feature type="transmembrane region" description="Helical" evidence="7">
    <location>
        <begin position="7"/>
        <end position="30"/>
    </location>
</feature>
<dbReference type="Proteomes" id="UP001202402">
    <property type="component" value="Unassembled WGS sequence"/>
</dbReference>
<dbReference type="InterPro" id="IPR000045">
    <property type="entry name" value="Prepilin_IV_endopep_pep"/>
</dbReference>
<keyword evidence="11" id="KW-1185">Reference proteome</keyword>
<feature type="transmembrane region" description="Helical" evidence="7">
    <location>
        <begin position="103"/>
        <end position="119"/>
    </location>
</feature>
<sequence>MEPILMLLYIYSFFIGIVVASFINVVIYRVPLGLSVAKGRSYCPSCNHQLAWYDLFPIFSYVFLGGKCRYCKAKIPMRDTLIEFIGGLIGILCFHHYQFSWDVLVVFVIIMILLAITMIDFDTMTIPNGLVIALAVPSVVMMLLHPEVSLVSRIIGFFIISLPMYLLIVLIPDCFGGGDVKLIAVGGFLLGWQLTLVAGFIAILIGGCYAVYLLVSKKSKKGAHIAFGPYLSIGIVISLLYGNSLINAYLSLFLL</sequence>
<accession>A0ABS9RA64</accession>
<keyword evidence="5 7" id="KW-1133">Transmembrane helix</keyword>
<dbReference type="Pfam" id="PF01478">
    <property type="entry name" value="Peptidase_A24"/>
    <property type="match status" value="1"/>
</dbReference>
<organism evidence="10 11">
    <name type="scientific">Amedibacillus hominis</name>
    <dbReference type="NCBI Taxonomy" id="2897776"/>
    <lineage>
        <taxon>Bacteria</taxon>
        <taxon>Bacillati</taxon>
        <taxon>Bacillota</taxon>
        <taxon>Erysipelotrichia</taxon>
        <taxon>Erysipelotrichales</taxon>
        <taxon>Erysipelotrichaceae</taxon>
        <taxon>Amedibacillus</taxon>
    </lineage>
</organism>
<feature type="transmembrane region" description="Helical" evidence="7">
    <location>
        <begin position="150"/>
        <end position="170"/>
    </location>
</feature>
<dbReference type="Gene3D" id="1.20.120.1220">
    <property type="match status" value="1"/>
</dbReference>
<evidence type="ECO:0000313" key="11">
    <source>
        <dbReference type="Proteomes" id="UP001202402"/>
    </source>
</evidence>
<dbReference type="InterPro" id="IPR050882">
    <property type="entry name" value="Prepilin_peptidase/N-MTase"/>
</dbReference>
<evidence type="ECO:0000259" key="8">
    <source>
        <dbReference type="Pfam" id="PF01478"/>
    </source>
</evidence>
<comment type="similarity">
    <text evidence="2">Belongs to the peptidase A24 family.</text>
</comment>
<dbReference type="Pfam" id="PF06750">
    <property type="entry name" value="A24_N_bact"/>
    <property type="match status" value="1"/>
</dbReference>
<dbReference type="PANTHER" id="PTHR30487:SF0">
    <property type="entry name" value="PREPILIN LEADER PEPTIDASE_N-METHYLTRANSFERASE-RELATED"/>
    <property type="match status" value="1"/>
</dbReference>
<evidence type="ECO:0000259" key="9">
    <source>
        <dbReference type="Pfam" id="PF06750"/>
    </source>
</evidence>
<evidence type="ECO:0000256" key="6">
    <source>
        <dbReference type="ARBA" id="ARBA00023136"/>
    </source>
</evidence>
<dbReference type="EMBL" id="JAKVPQ010000010">
    <property type="protein sequence ID" value="MCH4286048.1"/>
    <property type="molecule type" value="Genomic_DNA"/>
</dbReference>
<proteinExistence type="inferred from homology"/>
<dbReference type="InterPro" id="IPR010627">
    <property type="entry name" value="Prepilin_pept_A24_N"/>
</dbReference>